<accession>Q9TZE7</accession>
<dbReference type="SMR" id="Q9TZE7"/>
<dbReference type="PROSITE" id="PS51257">
    <property type="entry name" value="PROKAR_LIPOPROTEIN"/>
    <property type="match status" value="1"/>
</dbReference>
<dbReference type="HOGENOM" id="CLU_944107_0_0_1"/>
<dbReference type="CTD" id="188382"/>
<feature type="signal peptide" evidence="1">
    <location>
        <begin position="1"/>
        <end position="22"/>
    </location>
</feature>
<dbReference type="Pfam" id="PF02343">
    <property type="entry name" value="TRA-1_regulated"/>
    <property type="match status" value="2"/>
</dbReference>
<dbReference type="AlphaFoldDB" id="Q9TZE7"/>
<dbReference type="eggNOG" id="ENOG502TK5T">
    <property type="taxonomic scope" value="Eukaryota"/>
</dbReference>
<reference evidence="2 3" key="1">
    <citation type="journal article" date="1998" name="Science">
        <title>Genome sequence of the nematode C. elegans: a platform for investigating biology.</title>
        <authorList>
            <consortium name="The C. elegans sequencing consortium"/>
            <person name="Sulson J.E."/>
            <person name="Waterston R."/>
        </authorList>
    </citation>
    <scope>NUCLEOTIDE SEQUENCE [LARGE SCALE GENOMIC DNA]</scope>
    <source>
        <strain evidence="2 3">Bristol N2</strain>
    </source>
</reference>
<dbReference type="FunCoup" id="Q9TZE7">
    <property type="interactions" value="226"/>
</dbReference>
<protein>
    <submittedName>
        <fullName evidence="2">CW domain-containing protein</fullName>
    </submittedName>
</protein>
<dbReference type="GeneID" id="188382"/>
<keyword evidence="3" id="KW-1185">Reference proteome</keyword>
<gene>
    <name evidence="2" type="ORF">CELE_T10D4.11</name>
    <name evidence="2 4" type="ORF">T10D4.11</name>
</gene>
<evidence type="ECO:0000256" key="1">
    <source>
        <dbReference type="SAM" id="SignalP"/>
    </source>
</evidence>
<evidence type="ECO:0000313" key="3">
    <source>
        <dbReference type="Proteomes" id="UP000001940"/>
    </source>
</evidence>
<dbReference type="AGR" id="WB:WBGene00020410"/>
<evidence type="ECO:0000313" key="4">
    <source>
        <dbReference type="WormBase" id="T10D4.11"/>
    </source>
</evidence>
<dbReference type="EMBL" id="BX284602">
    <property type="protein sequence ID" value="CCD73602.3"/>
    <property type="molecule type" value="Genomic_DNA"/>
</dbReference>
<dbReference type="UCSC" id="T10D4.11">
    <property type="organism name" value="c. elegans"/>
</dbReference>
<dbReference type="InterPro" id="IPR003326">
    <property type="entry name" value="TRA-1_regulated"/>
</dbReference>
<sequence length="298" mass="33754">MKIKIFAFLVIFFSCFCMERLACQNQSCPCSNLYDNLNDAENTVYYEGLGCSRTVYCTVGYWTWLTLSWELSDIPTPSDIYEDTFFAFTWNHTDPMGVYAGGPITDLVSLLGMQCDRSTSQWIVTRYPFGYSYFNQNDEKIVIDGYSVEGVRSIVSSTDSRFSCANMCRCSDLMSLVEDSSENILYTFNGNHCSSNFTCNADSQTFIRSSFDGSEIPGIGNRTGAMLIPTIPEEDQPEHSSINIMVELGIYCHEGEWYVTQYPYGVTYMDDTGTKYITGEDWGGKKSKVLGFRCTKWP</sequence>
<name>Q9TZE7_CAEEL</name>
<dbReference type="PIR" id="T33551">
    <property type="entry name" value="T33551"/>
</dbReference>
<keyword evidence="1" id="KW-0732">Signal</keyword>
<organism evidence="2 3">
    <name type="scientific">Caenorhabditis elegans</name>
    <dbReference type="NCBI Taxonomy" id="6239"/>
    <lineage>
        <taxon>Eukaryota</taxon>
        <taxon>Metazoa</taxon>
        <taxon>Ecdysozoa</taxon>
        <taxon>Nematoda</taxon>
        <taxon>Chromadorea</taxon>
        <taxon>Rhabditida</taxon>
        <taxon>Rhabditina</taxon>
        <taxon>Rhabditomorpha</taxon>
        <taxon>Rhabditoidea</taxon>
        <taxon>Rhabditidae</taxon>
        <taxon>Peloderinae</taxon>
        <taxon>Caenorhabditis</taxon>
    </lineage>
</organism>
<dbReference type="PaxDb" id="6239-T10D4.11"/>
<dbReference type="KEGG" id="cel:CELE_T10D4.11"/>
<dbReference type="InParanoid" id="Q9TZE7"/>
<feature type="chain" id="PRO_5024927273" evidence="1">
    <location>
        <begin position="23"/>
        <end position="298"/>
    </location>
</feature>
<proteinExistence type="predicted"/>
<evidence type="ECO:0000313" key="2">
    <source>
        <dbReference type="EMBL" id="CCD73602.3"/>
    </source>
</evidence>
<dbReference type="Proteomes" id="UP000001940">
    <property type="component" value="Chromosome II"/>
</dbReference>
<dbReference type="WormBase" id="T10D4.11">
    <property type="protein sequence ID" value="CE53971"/>
    <property type="gene ID" value="WBGene00020410"/>
</dbReference>